<dbReference type="AlphaFoldDB" id="A0AAE0KVA5"/>
<accession>A0AAE0KVA5</accession>
<protein>
    <submittedName>
        <fullName evidence="1">Uncharacterized protein</fullName>
    </submittedName>
</protein>
<evidence type="ECO:0000313" key="2">
    <source>
        <dbReference type="Proteomes" id="UP001190700"/>
    </source>
</evidence>
<gene>
    <name evidence="1" type="ORF">CYMTET_29059</name>
</gene>
<comment type="caution">
    <text evidence="1">The sequence shown here is derived from an EMBL/GenBank/DDBJ whole genome shotgun (WGS) entry which is preliminary data.</text>
</comment>
<proteinExistence type="predicted"/>
<dbReference type="EMBL" id="LGRX02016482">
    <property type="protein sequence ID" value="KAK3262068.1"/>
    <property type="molecule type" value="Genomic_DNA"/>
</dbReference>
<name>A0AAE0KVA5_9CHLO</name>
<sequence>MSLDAVSARDSELERRRSAVQLSTVTMTAAAIKRTPSRGTQMDTNPYRRCLMEYNPRAVRKESISRRPSPRVLFWFYRYSDTISLRMTSGLAIL</sequence>
<organism evidence="1 2">
    <name type="scientific">Cymbomonas tetramitiformis</name>
    <dbReference type="NCBI Taxonomy" id="36881"/>
    <lineage>
        <taxon>Eukaryota</taxon>
        <taxon>Viridiplantae</taxon>
        <taxon>Chlorophyta</taxon>
        <taxon>Pyramimonadophyceae</taxon>
        <taxon>Pyramimonadales</taxon>
        <taxon>Pyramimonadaceae</taxon>
        <taxon>Cymbomonas</taxon>
    </lineage>
</organism>
<evidence type="ECO:0000313" key="1">
    <source>
        <dbReference type="EMBL" id="KAK3262068.1"/>
    </source>
</evidence>
<reference evidence="1 2" key="1">
    <citation type="journal article" date="2015" name="Genome Biol. Evol.">
        <title>Comparative Genomics of a Bacterivorous Green Alga Reveals Evolutionary Causalities and Consequences of Phago-Mixotrophic Mode of Nutrition.</title>
        <authorList>
            <person name="Burns J.A."/>
            <person name="Paasch A."/>
            <person name="Narechania A."/>
            <person name="Kim E."/>
        </authorList>
    </citation>
    <scope>NUCLEOTIDE SEQUENCE [LARGE SCALE GENOMIC DNA]</scope>
    <source>
        <strain evidence="1 2">PLY_AMNH</strain>
    </source>
</reference>
<keyword evidence="2" id="KW-1185">Reference proteome</keyword>
<dbReference type="Proteomes" id="UP001190700">
    <property type="component" value="Unassembled WGS sequence"/>
</dbReference>